<proteinExistence type="predicted"/>
<sequence length="111" mass="11990">MKLVDITPQMLLDGSQSCTDTAAQLQARLATLRRDVDDLASYWLGPGSKAYKQTMEEYDSCGRMLNDALNGISRGLQRNAGNYVTADEATVRTMPEINGIPAARLGPEPGA</sequence>
<dbReference type="EMBL" id="QVFU01000022">
    <property type="protein sequence ID" value="RFS44940.1"/>
    <property type="molecule type" value="Genomic_DNA"/>
</dbReference>
<dbReference type="Pfam" id="PF06013">
    <property type="entry name" value="WXG100"/>
    <property type="match status" value="1"/>
</dbReference>
<dbReference type="NCBIfam" id="TIGR03930">
    <property type="entry name" value="WXG100_ESAT6"/>
    <property type="match status" value="1"/>
</dbReference>
<keyword evidence="2" id="KW-1185">Reference proteome</keyword>
<dbReference type="Gene3D" id="1.10.287.1060">
    <property type="entry name" value="ESAT-6-like"/>
    <property type="match status" value="1"/>
</dbReference>
<evidence type="ECO:0000313" key="1">
    <source>
        <dbReference type="EMBL" id="RFS44940.1"/>
    </source>
</evidence>
<comment type="caution">
    <text evidence="1">The sequence shown here is derived from an EMBL/GenBank/DDBJ whole genome shotgun (WGS) entry which is preliminary data.</text>
</comment>
<dbReference type="Proteomes" id="UP000262621">
    <property type="component" value="Unassembled WGS sequence"/>
</dbReference>
<protein>
    <submittedName>
        <fullName evidence="1">WXG100 family type VII secretion target</fullName>
    </submittedName>
</protein>
<dbReference type="InterPro" id="IPR036689">
    <property type="entry name" value="ESAT-6-like_sf"/>
</dbReference>
<dbReference type="RefSeq" id="WP_117229463.1">
    <property type="nucleotide sequence ID" value="NZ_CP061725.1"/>
</dbReference>
<dbReference type="OrthoDB" id="3400155at2"/>
<dbReference type="InterPro" id="IPR010310">
    <property type="entry name" value="T7SS_ESAT-6-like"/>
</dbReference>
<dbReference type="AlphaFoldDB" id="A0A372FWQ3"/>
<dbReference type="SUPFAM" id="SSF140453">
    <property type="entry name" value="EsxAB dimer-like"/>
    <property type="match status" value="1"/>
</dbReference>
<reference evidence="1 2" key="1">
    <citation type="submission" date="2018-08" db="EMBL/GenBank/DDBJ databases">
        <title>Verrucosispora craniellae sp. nov., isolated from a marine sponge in the South China Sea.</title>
        <authorList>
            <person name="Li L."/>
            <person name="Lin H.W."/>
        </authorList>
    </citation>
    <scope>NUCLEOTIDE SEQUENCE [LARGE SCALE GENOMIC DNA]</scope>
    <source>
        <strain evidence="1 2">LHW63014</strain>
    </source>
</reference>
<gene>
    <name evidence="1" type="ORF">D0Q02_19470</name>
</gene>
<evidence type="ECO:0000313" key="2">
    <source>
        <dbReference type="Proteomes" id="UP000262621"/>
    </source>
</evidence>
<organism evidence="1 2">
    <name type="scientific">Micromonospora craniellae</name>
    <dbReference type="NCBI Taxonomy" id="2294034"/>
    <lineage>
        <taxon>Bacteria</taxon>
        <taxon>Bacillati</taxon>
        <taxon>Actinomycetota</taxon>
        <taxon>Actinomycetes</taxon>
        <taxon>Micromonosporales</taxon>
        <taxon>Micromonosporaceae</taxon>
        <taxon>Micromonospora</taxon>
    </lineage>
</organism>
<accession>A0A372FWQ3</accession>
<name>A0A372FWQ3_9ACTN</name>